<evidence type="ECO:0000313" key="1">
    <source>
        <dbReference type="EMBL" id="KAH7216989.1"/>
    </source>
</evidence>
<name>A0A9P9FXR3_FUSRE</name>
<organism evidence="1 2">
    <name type="scientific">Fusarium redolens</name>
    <dbReference type="NCBI Taxonomy" id="48865"/>
    <lineage>
        <taxon>Eukaryota</taxon>
        <taxon>Fungi</taxon>
        <taxon>Dikarya</taxon>
        <taxon>Ascomycota</taxon>
        <taxon>Pezizomycotina</taxon>
        <taxon>Sordariomycetes</taxon>
        <taxon>Hypocreomycetidae</taxon>
        <taxon>Hypocreales</taxon>
        <taxon>Nectriaceae</taxon>
        <taxon>Fusarium</taxon>
        <taxon>Fusarium redolens species complex</taxon>
    </lineage>
</organism>
<dbReference type="RefSeq" id="XP_046041970.1">
    <property type="nucleotide sequence ID" value="XM_046200422.1"/>
</dbReference>
<reference evidence="1" key="1">
    <citation type="journal article" date="2021" name="Nat. Commun.">
        <title>Genetic determinants of endophytism in the Arabidopsis root mycobiome.</title>
        <authorList>
            <person name="Mesny F."/>
            <person name="Miyauchi S."/>
            <person name="Thiergart T."/>
            <person name="Pickel B."/>
            <person name="Atanasova L."/>
            <person name="Karlsson M."/>
            <person name="Huettel B."/>
            <person name="Barry K.W."/>
            <person name="Haridas S."/>
            <person name="Chen C."/>
            <person name="Bauer D."/>
            <person name="Andreopoulos W."/>
            <person name="Pangilinan J."/>
            <person name="LaButti K."/>
            <person name="Riley R."/>
            <person name="Lipzen A."/>
            <person name="Clum A."/>
            <person name="Drula E."/>
            <person name="Henrissat B."/>
            <person name="Kohler A."/>
            <person name="Grigoriev I.V."/>
            <person name="Martin F.M."/>
            <person name="Hacquard S."/>
        </authorList>
    </citation>
    <scope>NUCLEOTIDE SEQUENCE</scope>
    <source>
        <strain evidence="1">MPI-CAGE-AT-0023</strain>
    </source>
</reference>
<comment type="caution">
    <text evidence="1">The sequence shown here is derived from an EMBL/GenBank/DDBJ whole genome shotgun (WGS) entry which is preliminary data.</text>
</comment>
<dbReference type="AlphaFoldDB" id="A0A9P9FXR3"/>
<evidence type="ECO:0000313" key="2">
    <source>
        <dbReference type="Proteomes" id="UP000720189"/>
    </source>
</evidence>
<dbReference type="Proteomes" id="UP000720189">
    <property type="component" value="Unassembled WGS sequence"/>
</dbReference>
<dbReference type="EMBL" id="JAGMUX010000029">
    <property type="protein sequence ID" value="KAH7216989.1"/>
    <property type="molecule type" value="Genomic_DNA"/>
</dbReference>
<proteinExistence type="predicted"/>
<dbReference type="GeneID" id="70230376"/>
<sequence>MKKGNQDYLRDKTPNSALLAMQLNDPNYQLAASLDEKKGSGQETASPPPFSLTSAATGSVQELRSLLFMTATTVPRVLEPDDDADPSYADPIVSPSGRKLLGFNYQGKVLAPRSSRLAGPPVYKCNVYSLQQNFIIQSKDCISHDIVFSVLVSHNEYSSYQLTEFDIAIELGTSDEENCIMETYVGPGASMLSNLRFNVLMSFTTMSVTERKCLLSRVIPRSHKGWIRMQDVQEMSFTLTLAQLNNFGMNRRFSFYTSAYCKFDHEDDPITHYFEDSMTRG</sequence>
<gene>
    <name evidence="1" type="ORF">BKA55DRAFT_697693</name>
</gene>
<protein>
    <submittedName>
        <fullName evidence="1">Uncharacterized protein</fullName>
    </submittedName>
</protein>
<keyword evidence="2" id="KW-1185">Reference proteome</keyword>
<accession>A0A9P9FXR3</accession>
<dbReference type="OrthoDB" id="3029913at2759"/>